<feature type="transmembrane region" description="Helical" evidence="2">
    <location>
        <begin position="40"/>
        <end position="59"/>
    </location>
</feature>
<dbReference type="RefSeq" id="WP_209466026.1">
    <property type="nucleotide sequence ID" value="NZ_JAGGLG010000008.1"/>
</dbReference>
<dbReference type="InterPro" id="IPR051203">
    <property type="entry name" value="Polysaccharide_Synthase-Rel"/>
</dbReference>
<feature type="transmembrane region" description="Helical" evidence="2">
    <location>
        <begin position="71"/>
        <end position="93"/>
    </location>
</feature>
<dbReference type="SMART" id="SM00822">
    <property type="entry name" value="PKS_KR"/>
    <property type="match status" value="1"/>
</dbReference>
<keyword evidence="2" id="KW-0472">Membrane</keyword>
<protein>
    <submittedName>
        <fullName evidence="4">FlaA1/EpsC-like NDP-sugar epimerase</fullName>
    </submittedName>
</protein>
<reference evidence="4 5" key="1">
    <citation type="submission" date="2021-03" db="EMBL/GenBank/DDBJ databases">
        <title>Genomic Encyclopedia of Type Strains, Phase IV (KMG-IV): sequencing the most valuable type-strain genomes for metagenomic binning, comparative biology and taxonomic classification.</title>
        <authorList>
            <person name="Goeker M."/>
        </authorList>
    </citation>
    <scope>NUCLEOTIDE SEQUENCE [LARGE SCALE GENOMIC DNA]</scope>
    <source>
        <strain evidence="4 5">DSM 27138</strain>
    </source>
</reference>
<comment type="caution">
    <text evidence="4">The sequence shown here is derived from an EMBL/GenBank/DDBJ whole genome shotgun (WGS) entry which is preliminary data.</text>
</comment>
<dbReference type="InterPro" id="IPR003869">
    <property type="entry name" value="Polysac_CapD-like"/>
</dbReference>
<dbReference type="PANTHER" id="PTHR43318:SF1">
    <property type="entry name" value="POLYSACCHARIDE BIOSYNTHESIS PROTEIN EPSC-RELATED"/>
    <property type="match status" value="1"/>
</dbReference>
<dbReference type="CDD" id="cd05237">
    <property type="entry name" value="UDP_invert_4-6DH_SDR_e"/>
    <property type="match status" value="1"/>
</dbReference>
<evidence type="ECO:0000313" key="5">
    <source>
        <dbReference type="Proteomes" id="UP001519289"/>
    </source>
</evidence>
<feature type="domain" description="Ketoreductase" evidence="3">
    <location>
        <begin position="284"/>
        <end position="452"/>
    </location>
</feature>
<evidence type="ECO:0000256" key="1">
    <source>
        <dbReference type="ARBA" id="ARBA00007430"/>
    </source>
</evidence>
<keyword evidence="2" id="KW-0812">Transmembrane</keyword>
<organism evidence="4 5">
    <name type="scientific">Symbiobacterium terraclitae</name>
    <dbReference type="NCBI Taxonomy" id="557451"/>
    <lineage>
        <taxon>Bacteria</taxon>
        <taxon>Bacillati</taxon>
        <taxon>Bacillota</taxon>
        <taxon>Clostridia</taxon>
        <taxon>Eubacteriales</taxon>
        <taxon>Symbiobacteriaceae</taxon>
        <taxon>Symbiobacterium</taxon>
    </lineage>
</organism>
<keyword evidence="5" id="KW-1185">Reference proteome</keyword>
<dbReference type="PANTHER" id="PTHR43318">
    <property type="entry name" value="UDP-N-ACETYLGLUCOSAMINE 4,6-DEHYDRATASE"/>
    <property type="match status" value="1"/>
</dbReference>
<dbReference type="InterPro" id="IPR057326">
    <property type="entry name" value="KR_dom"/>
</dbReference>
<evidence type="ECO:0000256" key="2">
    <source>
        <dbReference type="SAM" id="Phobius"/>
    </source>
</evidence>
<dbReference type="InterPro" id="IPR036291">
    <property type="entry name" value="NAD(P)-bd_dom_sf"/>
</dbReference>
<proteinExistence type="inferred from homology"/>
<dbReference type="Gene3D" id="3.40.50.720">
    <property type="entry name" value="NAD(P)-binding Rossmann-like Domain"/>
    <property type="match status" value="2"/>
</dbReference>
<dbReference type="EMBL" id="JAGGLG010000008">
    <property type="protein sequence ID" value="MBP2017882.1"/>
    <property type="molecule type" value="Genomic_DNA"/>
</dbReference>
<feature type="transmembrane region" description="Helical" evidence="2">
    <location>
        <begin position="105"/>
        <end position="126"/>
    </location>
</feature>
<keyword evidence="2" id="KW-1133">Transmembrane helix</keyword>
<dbReference type="Proteomes" id="UP001519289">
    <property type="component" value="Unassembled WGS sequence"/>
</dbReference>
<dbReference type="Pfam" id="PF02719">
    <property type="entry name" value="Polysacc_synt_2"/>
    <property type="match status" value="1"/>
</dbReference>
<comment type="similarity">
    <text evidence="1">Belongs to the polysaccharide synthase family.</text>
</comment>
<dbReference type="Pfam" id="PF13727">
    <property type="entry name" value="CoA_binding_3"/>
    <property type="match status" value="1"/>
</dbReference>
<sequence>MLMILFDQVVSVGAVFLALLVRYAFEGRAVPDGVVQAYLWSLPFIIPARVAVFSACGLYRQVWSQASLPELGQIMAATTGDAVLAAIVIYGLVQHWIYPGPFMPRSILIIAWMLNTACIGGSRLVLRLRREWLLTRKSAAGMQHPTLVFGAGDAGALICREIKRHGESGYRVVGFLDDDPAKQGMRVAGVPVLGSRKDLGRIVKQHKITHLIIAMPSAKGRAVREISSLALDLGVHVKVLPGLYELVEGRVSVSQIRDVQIEDLLGREEVSVDLEAIAAYLSGETVLVTGAGGSIGSELCRQIAQFGPRRLVLLGHGENSIYDIHLELREKYPDLDLVPVIADVKDKARIDTVFDEFRPGVVFHAAAHKHVPLMEMNPTEAIKNNVFGTLNVAQAADRVGVGRFVMLSSDKAVNPTSVMGATKRAAELVIQWLNRQSKTVFVAVRFGNVLGSRGSVVPLFQRQIAAGGPVTVTDPRMVRYFMTIPEAVQLVIQAGAMGTGGEVFVLDMGEPVKIVDLARDLIRLSGYEPDVDIPIVFTGARPGEKLYEELLTTEEGTRATSHERIFIAPDSSSDVSIDGLLADLWCDVDTGCVENDRLVSLVNSYNRERRHAPLRG</sequence>
<evidence type="ECO:0000259" key="3">
    <source>
        <dbReference type="SMART" id="SM00822"/>
    </source>
</evidence>
<name>A0ABS4JQR4_9FIRM</name>
<evidence type="ECO:0000313" key="4">
    <source>
        <dbReference type="EMBL" id="MBP2017882.1"/>
    </source>
</evidence>
<accession>A0ABS4JQR4</accession>
<gene>
    <name evidence="4" type="ORF">J2Z79_001268</name>
</gene>
<dbReference type="SUPFAM" id="SSF51735">
    <property type="entry name" value="NAD(P)-binding Rossmann-fold domains"/>
    <property type="match status" value="2"/>
</dbReference>